<dbReference type="Pfam" id="PF22278">
    <property type="entry name" value="DUF6958"/>
    <property type="match status" value="1"/>
</dbReference>
<dbReference type="InterPro" id="IPR054233">
    <property type="entry name" value="DUF6958"/>
</dbReference>
<accession>A0ABP4U6A7</accession>
<reference evidence="3" key="1">
    <citation type="journal article" date="2019" name="Int. J. Syst. Evol. Microbiol.">
        <title>The Global Catalogue of Microorganisms (GCM) 10K type strain sequencing project: providing services to taxonomists for standard genome sequencing and annotation.</title>
        <authorList>
            <consortium name="The Broad Institute Genomics Platform"/>
            <consortium name="The Broad Institute Genome Sequencing Center for Infectious Disease"/>
            <person name="Wu L."/>
            <person name="Ma J."/>
        </authorList>
    </citation>
    <scope>NUCLEOTIDE SEQUENCE [LARGE SCALE GENOMIC DNA]</scope>
    <source>
        <strain evidence="3">JCM 14718</strain>
    </source>
</reference>
<name>A0ABP4U6A7_9ACTN</name>
<evidence type="ECO:0000256" key="1">
    <source>
        <dbReference type="SAM" id="MobiDB-lite"/>
    </source>
</evidence>
<proteinExistence type="predicted"/>
<sequence>MDPTDVDGAVQCLHPNPAKSAPPLDRRLYDITRAAIFDAVPTTGRGLLAAALSTEVARRTPPGTYVTTSVGWCTTLVKLDLLARGQLLRVPTEGMPRLLRRPRPRR</sequence>
<gene>
    <name evidence="2" type="ORF">GCM10009765_54490</name>
</gene>
<feature type="region of interest" description="Disordered" evidence="1">
    <location>
        <begin position="1"/>
        <end position="20"/>
    </location>
</feature>
<comment type="caution">
    <text evidence="2">The sequence shown here is derived from an EMBL/GenBank/DDBJ whole genome shotgun (WGS) entry which is preliminary data.</text>
</comment>
<keyword evidence="3" id="KW-1185">Reference proteome</keyword>
<dbReference type="Proteomes" id="UP001500618">
    <property type="component" value="Unassembled WGS sequence"/>
</dbReference>
<dbReference type="EMBL" id="BAAANY010000021">
    <property type="protein sequence ID" value="GAA1698183.1"/>
    <property type="molecule type" value="Genomic_DNA"/>
</dbReference>
<protein>
    <submittedName>
        <fullName evidence="2">Uncharacterized protein</fullName>
    </submittedName>
</protein>
<organism evidence="2 3">
    <name type="scientific">Fodinicola feengrottensis</name>
    <dbReference type="NCBI Taxonomy" id="435914"/>
    <lineage>
        <taxon>Bacteria</taxon>
        <taxon>Bacillati</taxon>
        <taxon>Actinomycetota</taxon>
        <taxon>Actinomycetes</taxon>
        <taxon>Mycobacteriales</taxon>
        <taxon>Fodinicola</taxon>
    </lineage>
</organism>
<dbReference type="RefSeq" id="WP_344313260.1">
    <property type="nucleotide sequence ID" value="NZ_BAAANY010000021.1"/>
</dbReference>
<evidence type="ECO:0000313" key="2">
    <source>
        <dbReference type="EMBL" id="GAA1698183.1"/>
    </source>
</evidence>
<evidence type="ECO:0000313" key="3">
    <source>
        <dbReference type="Proteomes" id="UP001500618"/>
    </source>
</evidence>